<evidence type="ECO:0000256" key="3">
    <source>
        <dbReference type="ARBA" id="ARBA00012737"/>
    </source>
</evidence>
<dbReference type="PANTHER" id="PTHR43284:SF1">
    <property type="entry name" value="ASPARAGINE SYNTHETASE"/>
    <property type="match status" value="1"/>
</dbReference>
<sequence length="651" mass="75038">MCGIAVVFSKSKFNPIEEGQLRHMLCAMEHRGPDNKGIFIDKTVGLAMNRLAITGVETGDQPIWNENETVVLVCNGEIYNHQELRDQLQKEGHSFSTDSDVEVIVHLYEQYGIKCLELLNGIFAFALWDQEKQCLLVARDAMGVKPLYYVDTGTHIFFASETHPLIRHIQQDVHFDVQGYSDYHTFRFTPGNRTTLHGLKKLRPAQFLILKENKINRGFYWGPQSDNFHSIHHRMDPTRNQVETVRNLLIDAVRNQFAPEVKSGILLSGGLDSSAILAIHHQFCQERPNTFTVSFERPGIPMERDQYSEIDHAARVAEAFHSNHIAEVYSAREALEALPSIIGSLSEPIADPTIIPLWFVSRLASQEGCKVVFSGEGLDELFNGYKVYKQTYWLRALQWMPRFARQLAHTLSQRLQLPARGLLKRTLSPPWEWYQGIGSVFTSEELKQMLQKEIWELIQNENPQHHVEKLMQPVRNESVLKQMTYFDVFAWLPENTFMKSDNVTMAHSLELRVPFVDLRLAEYALQMKDNLKLRWGTGKWIVKKAMKGLLPDWVLKRRKAGFPVPLTAWVFHEWKDFILTTLLDPNASTRGLYKKEEIVKLYEASDQNRGRVARLIWTLLTFELWCQAKKADNEMPFYKERAGKPSPSGLG</sequence>
<keyword evidence="7" id="KW-0315">Glutamine amidotransferase</keyword>
<comment type="caution">
    <text evidence="10">The sequence shown here is derived from an EMBL/GenBank/DDBJ whole genome shotgun (WGS) entry which is preliminary data.</text>
</comment>
<proteinExistence type="inferred from homology"/>
<reference evidence="10" key="1">
    <citation type="submission" date="2022-08" db="EMBL/GenBank/DDBJ databases">
        <title>Polycladomyces zharkentsis sp. nov., a novel thermophilic CMC and starch-degrading bacterium isolated from a geothermal spring in Kazakhstan.</title>
        <authorList>
            <person name="Mashzhan A."/>
            <person name="Kistaubaeva A."/>
            <person name="Javier-Lopez R."/>
            <person name="Birkeland N.-K."/>
        </authorList>
    </citation>
    <scope>NUCLEOTIDE SEQUENCE</scope>
    <source>
        <strain evidence="10">KSR 13</strain>
    </source>
</reference>
<dbReference type="NCBIfam" id="TIGR01536">
    <property type="entry name" value="asn_synth_AEB"/>
    <property type="match status" value="1"/>
</dbReference>
<dbReference type="PROSITE" id="PS51278">
    <property type="entry name" value="GATASE_TYPE_2"/>
    <property type="match status" value="1"/>
</dbReference>
<dbReference type="Proteomes" id="UP001174196">
    <property type="component" value="Unassembled WGS sequence"/>
</dbReference>
<dbReference type="InterPro" id="IPR006426">
    <property type="entry name" value="Asn_synth_AEB"/>
</dbReference>
<evidence type="ECO:0000256" key="6">
    <source>
        <dbReference type="ARBA" id="ARBA00022888"/>
    </source>
</evidence>
<comment type="catalytic activity">
    <reaction evidence="8">
        <text>L-aspartate + L-glutamine + ATP + H2O = L-asparagine + L-glutamate + AMP + diphosphate + H(+)</text>
        <dbReference type="Rhea" id="RHEA:12228"/>
        <dbReference type="ChEBI" id="CHEBI:15377"/>
        <dbReference type="ChEBI" id="CHEBI:15378"/>
        <dbReference type="ChEBI" id="CHEBI:29985"/>
        <dbReference type="ChEBI" id="CHEBI:29991"/>
        <dbReference type="ChEBI" id="CHEBI:30616"/>
        <dbReference type="ChEBI" id="CHEBI:33019"/>
        <dbReference type="ChEBI" id="CHEBI:58048"/>
        <dbReference type="ChEBI" id="CHEBI:58359"/>
        <dbReference type="ChEBI" id="CHEBI:456215"/>
        <dbReference type="EC" id="6.3.5.4"/>
    </reaction>
</comment>
<dbReference type="Pfam" id="PF13537">
    <property type="entry name" value="GATase_7"/>
    <property type="match status" value="1"/>
</dbReference>
<comment type="pathway">
    <text evidence="1">Amino-acid biosynthesis; L-asparagine biosynthesis; L-asparagine from L-aspartate (L-Gln route): step 1/1.</text>
</comment>
<evidence type="ECO:0000256" key="5">
    <source>
        <dbReference type="ARBA" id="ARBA00022840"/>
    </source>
</evidence>
<keyword evidence="6" id="KW-0028">Amino-acid biosynthesis</keyword>
<dbReference type="InterPro" id="IPR014729">
    <property type="entry name" value="Rossmann-like_a/b/a_fold"/>
</dbReference>
<dbReference type="SUPFAM" id="SSF52402">
    <property type="entry name" value="Adenine nucleotide alpha hydrolases-like"/>
    <property type="match status" value="1"/>
</dbReference>
<dbReference type="InterPro" id="IPR017932">
    <property type="entry name" value="GATase_2_dom"/>
</dbReference>
<dbReference type="CDD" id="cd01991">
    <property type="entry name" value="Asn_synthase_B_C"/>
    <property type="match status" value="1"/>
</dbReference>
<evidence type="ECO:0000313" key="11">
    <source>
        <dbReference type="Proteomes" id="UP001174196"/>
    </source>
</evidence>
<dbReference type="InterPro" id="IPR029055">
    <property type="entry name" value="Ntn_hydrolases_N"/>
</dbReference>
<evidence type="ECO:0000256" key="1">
    <source>
        <dbReference type="ARBA" id="ARBA00005187"/>
    </source>
</evidence>
<keyword evidence="11" id="KW-1185">Reference proteome</keyword>
<comment type="similarity">
    <text evidence="2">Belongs to the asparagine synthetase family.</text>
</comment>
<evidence type="ECO:0000256" key="8">
    <source>
        <dbReference type="ARBA" id="ARBA00048741"/>
    </source>
</evidence>
<dbReference type="InterPro" id="IPR051786">
    <property type="entry name" value="ASN_synthetase/amidase"/>
</dbReference>
<dbReference type="InterPro" id="IPR001962">
    <property type="entry name" value="Asn_synthase"/>
</dbReference>
<dbReference type="Gene3D" id="3.60.20.10">
    <property type="entry name" value="Glutamine Phosphoribosylpyrophosphate, subunit 1, domain 1"/>
    <property type="match status" value="1"/>
</dbReference>
<dbReference type="RefSeq" id="WP_301238634.1">
    <property type="nucleotide sequence ID" value="NZ_JANRHH010000035.1"/>
</dbReference>
<evidence type="ECO:0000256" key="7">
    <source>
        <dbReference type="ARBA" id="ARBA00022962"/>
    </source>
</evidence>
<evidence type="ECO:0000256" key="4">
    <source>
        <dbReference type="ARBA" id="ARBA00022741"/>
    </source>
</evidence>
<dbReference type="Gene3D" id="3.40.50.620">
    <property type="entry name" value="HUPs"/>
    <property type="match status" value="1"/>
</dbReference>
<evidence type="ECO:0000256" key="2">
    <source>
        <dbReference type="ARBA" id="ARBA00005752"/>
    </source>
</evidence>
<dbReference type="SUPFAM" id="SSF56235">
    <property type="entry name" value="N-terminal nucleophile aminohydrolases (Ntn hydrolases)"/>
    <property type="match status" value="1"/>
</dbReference>
<dbReference type="PANTHER" id="PTHR43284">
    <property type="entry name" value="ASPARAGINE SYNTHETASE (GLUTAMINE-HYDROLYZING)"/>
    <property type="match status" value="1"/>
</dbReference>
<evidence type="ECO:0000259" key="9">
    <source>
        <dbReference type="PROSITE" id="PS51278"/>
    </source>
</evidence>
<dbReference type="PIRSF" id="PIRSF001589">
    <property type="entry name" value="Asn_synthetase_glu-h"/>
    <property type="match status" value="1"/>
</dbReference>
<protein>
    <recommendedName>
        <fullName evidence="3">asparagine synthase (glutamine-hydrolyzing)</fullName>
        <ecNumber evidence="3">6.3.5.4</ecNumber>
    </recommendedName>
</protein>
<organism evidence="10 11">
    <name type="scientific">Polycladomyces subterraneus</name>
    <dbReference type="NCBI Taxonomy" id="1016997"/>
    <lineage>
        <taxon>Bacteria</taxon>
        <taxon>Bacillati</taxon>
        <taxon>Bacillota</taxon>
        <taxon>Bacilli</taxon>
        <taxon>Bacillales</taxon>
        <taxon>Thermoactinomycetaceae</taxon>
        <taxon>Polycladomyces</taxon>
    </lineage>
</organism>
<gene>
    <name evidence="10" type="primary">asnB</name>
    <name evidence="10" type="ORF">NWF35_08530</name>
</gene>
<dbReference type="EC" id="6.3.5.4" evidence="3"/>
<keyword evidence="6" id="KW-0061">Asparagine biosynthesis</keyword>
<dbReference type="Pfam" id="PF00733">
    <property type="entry name" value="Asn_synthase"/>
    <property type="match status" value="1"/>
</dbReference>
<keyword evidence="5" id="KW-0067">ATP-binding</keyword>
<dbReference type="GO" id="GO:0004066">
    <property type="term" value="F:asparagine synthase (glutamine-hydrolyzing) activity"/>
    <property type="evidence" value="ECO:0007669"/>
    <property type="project" value="UniProtKB-EC"/>
</dbReference>
<name>A0ABT8IMD3_9BACL</name>
<dbReference type="InterPro" id="IPR033738">
    <property type="entry name" value="AsnB_N"/>
</dbReference>
<dbReference type="CDD" id="cd00712">
    <property type="entry name" value="AsnB"/>
    <property type="match status" value="1"/>
</dbReference>
<evidence type="ECO:0000313" key="10">
    <source>
        <dbReference type="EMBL" id="MDN4593946.1"/>
    </source>
</evidence>
<accession>A0ABT8IMD3</accession>
<feature type="domain" description="Glutamine amidotransferase type-2" evidence="9">
    <location>
        <begin position="2"/>
        <end position="213"/>
    </location>
</feature>
<keyword evidence="10" id="KW-0436">Ligase</keyword>
<dbReference type="EMBL" id="JANRHH010000035">
    <property type="protein sequence ID" value="MDN4593946.1"/>
    <property type="molecule type" value="Genomic_DNA"/>
</dbReference>
<keyword evidence="4" id="KW-0547">Nucleotide-binding</keyword>